<keyword evidence="1" id="KW-0812">Transmembrane</keyword>
<keyword evidence="1" id="KW-0472">Membrane</keyword>
<accession>A0ABP1HE43</accession>
<keyword evidence="1" id="KW-1133">Transmembrane helix</keyword>
<evidence type="ECO:0000256" key="1">
    <source>
        <dbReference type="SAM" id="Phobius"/>
    </source>
</evidence>
<dbReference type="EMBL" id="CAXDID020000026">
    <property type="protein sequence ID" value="CAL5990946.1"/>
    <property type="molecule type" value="Genomic_DNA"/>
</dbReference>
<reference evidence="2 3" key="1">
    <citation type="submission" date="2024-07" db="EMBL/GenBank/DDBJ databases">
        <authorList>
            <person name="Akdeniz Z."/>
        </authorList>
    </citation>
    <scope>NUCLEOTIDE SEQUENCE [LARGE SCALE GENOMIC DNA]</scope>
</reference>
<proteinExistence type="predicted"/>
<gene>
    <name evidence="2" type="ORF">HINF_LOCUS11778</name>
</gene>
<dbReference type="Proteomes" id="UP001642409">
    <property type="component" value="Unassembled WGS sequence"/>
</dbReference>
<feature type="transmembrane region" description="Helical" evidence="1">
    <location>
        <begin position="119"/>
        <end position="142"/>
    </location>
</feature>
<organism evidence="2 3">
    <name type="scientific">Hexamita inflata</name>
    <dbReference type="NCBI Taxonomy" id="28002"/>
    <lineage>
        <taxon>Eukaryota</taxon>
        <taxon>Metamonada</taxon>
        <taxon>Diplomonadida</taxon>
        <taxon>Hexamitidae</taxon>
        <taxon>Hexamitinae</taxon>
        <taxon>Hexamita</taxon>
    </lineage>
</organism>
<name>A0ABP1HE43_9EUKA</name>
<protein>
    <submittedName>
        <fullName evidence="2">Hypothetical_protein</fullName>
    </submittedName>
</protein>
<evidence type="ECO:0000313" key="3">
    <source>
        <dbReference type="Proteomes" id="UP001642409"/>
    </source>
</evidence>
<sequence>MFVHVTGIKIRPKSGRKNEVQRKLKNEVILLQYFEGYVMHYICKISLPNSKKSFEILLQYINQFNANNQLVTTIHFHHARTGNSLINSFRYQKFLIKSFQHKEPVFDVITLRYLFKIGFIWKLLSFFYIVVRSFVMIGKVFVCYPSQ</sequence>
<keyword evidence="3" id="KW-1185">Reference proteome</keyword>
<evidence type="ECO:0000313" key="2">
    <source>
        <dbReference type="EMBL" id="CAL5990946.1"/>
    </source>
</evidence>
<comment type="caution">
    <text evidence="2">The sequence shown here is derived from an EMBL/GenBank/DDBJ whole genome shotgun (WGS) entry which is preliminary data.</text>
</comment>